<gene>
    <name evidence="2" type="ORF">ABEG20_18550</name>
</gene>
<feature type="domain" description="Peptidase C39-like" evidence="1">
    <location>
        <begin position="156"/>
        <end position="282"/>
    </location>
</feature>
<protein>
    <submittedName>
        <fullName evidence="2">C39 family peptidase</fullName>
    </submittedName>
</protein>
<dbReference type="Pfam" id="PF13529">
    <property type="entry name" value="Peptidase_C39_2"/>
    <property type="match status" value="1"/>
</dbReference>
<organism evidence="2">
    <name type="scientific">Pedobacter sp. KACC 23697</name>
    <dbReference type="NCBI Taxonomy" id="3149230"/>
    <lineage>
        <taxon>Bacteria</taxon>
        <taxon>Pseudomonadati</taxon>
        <taxon>Bacteroidota</taxon>
        <taxon>Sphingobacteriia</taxon>
        <taxon>Sphingobacteriales</taxon>
        <taxon>Sphingobacteriaceae</taxon>
        <taxon>Pedobacter</taxon>
    </lineage>
</organism>
<dbReference type="InterPro" id="IPR039564">
    <property type="entry name" value="Peptidase_C39-like"/>
</dbReference>
<proteinExistence type="predicted"/>
<name>A0AAU7K3Z5_9SPHI</name>
<dbReference type="Gene3D" id="3.90.70.10">
    <property type="entry name" value="Cysteine proteinases"/>
    <property type="match status" value="1"/>
</dbReference>
<sequence length="349" mass="39168">MKKIHLSFPVLLLILFISCKKETTKLSGENKLFSFSITDQVSAPVIDETLRKITVTVTPVANLSALNCSFAVSDGALVTFNSIKPAANTAIVDFSKPATLHILAANGNTSVWTIIVNIVWEDYGLGRLVTASKSIEKTFKWYYDQAGTGLFSSINCGPTVATMAVKWSDSTFTKTPQDARNTYRSTGGWWYTDDIVNYLNKYGINSSYTALPDNYQTIKKYIDKNYIVILCLDNYYLRYNANATQRVDKYYKVNAAASGHFIIVKGYRQVDNQFYFEVYDPWSYGATYAASNQLKGEDRYYRSDDLETATNIWWDYAIIVAPKGKTVEKLNQLSPKAQLLSIVPAQHGG</sequence>
<dbReference type="EMBL" id="CP157485">
    <property type="protein sequence ID" value="XBO47292.1"/>
    <property type="molecule type" value="Genomic_DNA"/>
</dbReference>
<accession>A0AAU7K3Z5</accession>
<dbReference type="PROSITE" id="PS51257">
    <property type="entry name" value="PROKAR_LIPOPROTEIN"/>
    <property type="match status" value="1"/>
</dbReference>
<dbReference type="AlphaFoldDB" id="A0AAU7K3Z5"/>
<evidence type="ECO:0000313" key="2">
    <source>
        <dbReference type="EMBL" id="XBO47292.1"/>
    </source>
</evidence>
<evidence type="ECO:0000259" key="1">
    <source>
        <dbReference type="Pfam" id="PF13529"/>
    </source>
</evidence>
<dbReference type="Gene3D" id="2.60.40.2340">
    <property type="match status" value="1"/>
</dbReference>
<reference evidence="2" key="1">
    <citation type="submission" date="2024-05" db="EMBL/GenBank/DDBJ databases">
        <authorList>
            <person name="Kim S."/>
            <person name="Heo J."/>
            <person name="Choi H."/>
            <person name="Choi Y."/>
            <person name="Kwon S.-W."/>
            <person name="Kim Y."/>
        </authorList>
    </citation>
    <scope>NUCLEOTIDE SEQUENCE</scope>
    <source>
        <strain evidence="2">KACC 23697</strain>
    </source>
</reference>
<dbReference type="RefSeq" id="WP_406824740.1">
    <property type="nucleotide sequence ID" value="NZ_CP157485.1"/>
</dbReference>